<dbReference type="OrthoDB" id="9792091at2"/>
<evidence type="ECO:0000313" key="2">
    <source>
        <dbReference type="EMBL" id="GAX60804.1"/>
    </source>
</evidence>
<comment type="caution">
    <text evidence="2">The sequence shown here is derived from an EMBL/GenBank/DDBJ whole genome shotgun (WGS) entry which is preliminary data.</text>
</comment>
<feature type="domain" description="DUF4340" evidence="1">
    <location>
        <begin position="361"/>
        <end position="499"/>
    </location>
</feature>
<name>A0A286TY63_9BACT</name>
<dbReference type="Proteomes" id="UP000218542">
    <property type="component" value="Unassembled WGS sequence"/>
</dbReference>
<protein>
    <recommendedName>
        <fullName evidence="1">DUF4340 domain-containing protein</fullName>
    </recommendedName>
</protein>
<evidence type="ECO:0000259" key="1">
    <source>
        <dbReference type="Pfam" id="PF14238"/>
    </source>
</evidence>
<organism evidence="2 3">
    <name type="scientific">Candidatus Scalindua japonica</name>
    <dbReference type="NCBI Taxonomy" id="1284222"/>
    <lineage>
        <taxon>Bacteria</taxon>
        <taxon>Pseudomonadati</taxon>
        <taxon>Planctomycetota</taxon>
        <taxon>Candidatus Brocadiia</taxon>
        <taxon>Candidatus Brocadiales</taxon>
        <taxon>Candidatus Scalinduaceae</taxon>
        <taxon>Candidatus Scalindua</taxon>
    </lineage>
</organism>
<reference evidence="3" key="1">
    <citation type="journal article" date="2017" name="Environ. Microbiol. Rep.">
        <title>Genetic Diversity of Marine Anaerobic Ammonium-Oxidizing Bacteria as Revealed by Genomic and Proteomic Analyses of 'Candidatus Scalindua japonica'.</title>
        <authorList>
            <person name="Oshiki M."/>
            <person name="Mizuto K."/>
            <person name="Kimura Z."/>
            <person name="Kindaichi T."/>
            <person name="Satoh H."/>
            <person name="Okabe S."/>
        </authorList>
    </citation>
    <scope>NUCLEOTIDE SEQUENCE [LARGE SCALE GENOMIC DNA]</scope>
    <source>
        <strain evidence="3">husup-a2</strain>
    </source>
</reference>
<dbReference type="RefSeq" id="WP_096894201.1">
    <property type="nucleotide sequence ID" value="NZ_BAOS01000014.1"/>
</dbReference>
<sequence>MKFKTTIILLIVAAIGAAYIFLYDRKQYRTDVWVQRQQMVLPDYKPGQINKIEMKKGDTTIVLESTDNESWRMLEPLQLRADKAEVAEILSQFEFLRKVGTITESEISNFNMKEYGLENPDLIINLWLKKGTIVGGTTGDITKYTVNIGDRLAAGQDTVYITAGGDKDVSVVNAKFLEKIDKDINDLRNKWAFEFDKHSVERVRLENDRSEPVVCSKAEQLWWITQPLSDRADSERIKDILNELKNLKINKADFVSDSEEDIINYGLDKPVFTISIGTTEDVQTLHLGHSLDAKIYAKLDGESSIFFVHDVILRDLDLELNDLRDKQLLRFDSIGTYGIEKVDIKAPDKELVMEKTVQYDWMIKSPKLILADRDTVREFVEKIKDLQIQQYVDDSGANYEKYGLADSAIEVSVFRRIGEGETVKFLIGNVDENGGLCYVKRDGEDAVYSVPTENFYDVARAGYLAFRDKLVMEFPKENAQKLVIYRDGKTLVCETAEGSTMHRPKWEMTSPVKMEAELDSINQVVWNLSFLLADKIVALSAENPGDYGFDNPLIKVSITFEDTGAAAHKNEVISQKEDLVKPKKLKTKTLLIGNKIEPDKEKSNYYAKVDSEDMIFQVGWTDVRDYSIELVDRTLFAFDSANAKSIKITHPEKKLLFQKNEEHIWQMIEPEVMLLSNNLADRIISSMKLLRAESIVQYSNENLSKYGLDDPQFNVAIGFEGADATLLVGNEAGTNYFVTGSDTNFVYLMDKNKIDDLIQASVVRAIK</sequence>
<feature type="domain" description="DUF4340" evidence="1">
    <location>
        <begin position="71"/>
        <end position="250"/>
    </location>
</feature>
<dbReference type="AlphaFoldDB" id="A0A286TY63"/>
<feature type="domain" description="DUF4340" evidence="1">
    <location>
        <begin position="506"/>
        <end position="665"/>
    </location>
</feature>
<dbReference type="EMBL" id="BAOS01000014">
    <property type="protein sequence ID" value="GAX60804.1"/>
    <property type="molecule type" value="Genomic_DNA"/>
</dbReference>
<gene>
    <name evidence="2" type="ORF">SCALIN_C14_0070</name>
</gene>
<proteinExistence type="predicted"/>
<dbReference type="InterPro" id="IPR025641">
    <property type="entry name" value="DUF4340"/>
</dbReference>
<keyword evidence="3" id="KW-1185">Reference proteome</keyword>
<accession>A0A286TY63</accession>
<evidence type="ECO:0000313" key="3">
    <source>
        <dbReference type="Proteomes" id="UP000218542"/>
    </source>
</evidence>
<dbReference type="Pfam" id="PF14238">
    <property type="entry name" value="DUF4340"/>
    <property type="match status" value="3"/>
</dbReference>